<keyword evidence="3" id="KW-0731">Sigma factor</keyword>
<dbReference type="PANTHER" id="PTHR43133:SF57">
    <property type="entry name" value="RNA POLYMERASE SIGMA-70 FACTOR"/>
    <property type="match status" value="1"/>
</dbReference>
<dbReference type="Proteomes" id="UP000622860">
    <property type="component" value="Unassembled WGS sequence"/>
</dbReference>
<dbReference type="SUPFAM" id="SSF88659">
    <property type="entry name" value="Sigma3 and sigma4 domains of RNA polymerase sigma factors"/>
    <property type="match status" value="1"/>
</dbReference>
<evidence type="ECO:0000256" key="4">
    <source>
        <dbReference type="ARBA" id="ARBA00023163"/>
    </source>
</evidence>
<dbReference type="Pfam" id="PF04542">
    <property type="entry name" value="Sigma70_r2"/>
    <property type="match status" value="1"/>
</dbReference>
<dbReference type="AlphaFoldDB" id="A0A917HA45"/>
<dbReference type="InterPro" id="IPR014284">
    <property type="entry name" value="RNA_pol_sigma-70_dom"/>
</dbReference>
<dbReference type="GO" id="GO:0003677">
    <property type="term" value="F:DNA binding"/>
    <property type="evidence" value="ECO:0007669"/>
    <property type="project" value="InterPro"/>
</dbReference>
<dbReference type="InterPro" id="IPR036388">
    <property type="entry name" value="WH-like_DNA-bd_sf"/>
</dbReference>
<dbReference type="EMBL" id="BMFR01000004">
    <property type="protein sequence ID" value="GGG72405.1"/>
    <property type="molecule type" value="Genomic_DNA"/>
</dbReference>
<evidence type="ECO:0000259" key="5">
    <source>
        <dbReference type="Pfam" id="PF04542"/>
    </source>
</evidence>
<evidence type="ECO:0008006" key="9">
    <source>
        <dbReference type="Google" id="ProtNLM"/>
    </source>
</evidence>
<evidence type="ECO:0000256" key="3">
    <source>
        <dbReference type="ARBA" id="ARBA00023082"/>
    </source>
</evidence>
<name>A0A917HA45_9BACI</name>
<dbReference type="InterPro" id="IPR013324">
    <property type="entry name" value="RNA_pol_sigma_r3/r4-like"/>
</dbReference>
<evidence type="ECO:0000259" key="6">
    <source>
        <dbReference type="Pfam" id="PF08281"/>
    </source>
</evidence>
<keyword evidence="2" id="KW-0805">Transcription regulation</keyword>
<organism evidence="7 8">
    <name type="scientific">Virgibacillus oceani</name>
    <dbReference type="NCBI Taxonomy" id="1479511"/>
    <lineage>
        <taxon>Bacteria</taxon>
        <taxon>Bacillati</taxon>
        <taxon>Bacillota</taxon>
        <taxon>Bacilli</taxon>
        <taxon>Bacillales</taxon>
        <taxon>Bacillaceae</taxon>
        <taxon>Virgibacillus</taxon>
    </lineage>
</organism>
<evidence type="ECO:0000256" key="1">
    <source>
        <dbReference type="ARBA" id="ARBA00010641"/>
    </source>
</evidence>
<sequence>MTNTEKSNLEDDQLPSIEEICNATWESIYRFIYFKVQNREEAEDITQETYIKAISHLQSGKVNPNKYIGFLKTVALNVMRDLWRKKKRRGTSVNIDLIDQTDTAAEDPAETSAQRHLIESALNKLNKEQRTVIELRILKGYSVAETAKLMNKKDVAIRVMQHRALRLLADILEINN</sequence>
<dbReference type="Pfam" id="PF08281">
    <property type="entry name" value="Sigma70_r4_2"/>
    <property type="match status" value="1"/>
</dbReference>
<evidence type="ECO:0000313" key="8">
    <source>
        <dbReference type="Proteomes" id="UP000622860"/>
    </source>
</evidence>
<reference evidence="7" key="1">
    <citation type="journal article" date="2014" name="Int. J. Syst. Evol. Microbiol.">
        <title>Complete genome sequence of Corynebacterium casei LMG S-19264T (=DSM 44701T), isolated from a smear-ripened cheese.</title>
        <authorList>
            <consortium name="US DOE Joint Genome Institute (JGI-PGF)"/>
            <person name="Walter F."/>
            <person name="Albersmeier A."/>
            <person name="Kalinowski J."/>
            <person name="Ruckert C."/>
        </authorList>
    </citation>
    <scope>NUCLEOTIDE SEQUENCE</scope>
    <source>
        <strain evidence="7">CGMCC 1.12754</strain>
    </source>
</reference>
<accession>A0A917HA45</accession>
<comment type="similarity">
    <text evidence="1">Belongs to the sigma-70 factor family. ECF subfamily.</text>
</comment>
<feature type="domain" description="RNA polymerase sigma factor 70 region 4 type 2" evidence="6">
    <location>
        <begin position="116"/>
        <end position="168"/>
    </location>
</feature>
<keyword evidence="4" id="KW-0804">Transcription</keyword>
<keyword evidence="8" id="KW-1185">Reference proteome</keyword>
<dbReference type="RefSeq" id="WP_188454844.1">
    <property type="nucleotide sequence ID" value="NZ_BMFR01000004.1"/>
</dbReference>
<dbReference type="CDD" id="cd06171">
    <property type="entry name" value="Sigma70_r4"/>
    <property type="match status" value="1"/>
</dbReference>
<dbReference type="Gene3D" id="1.10.10.10">
    <property type="entry name" value="Winged helix-like DNA-binding domain superfamily/Winged helix DNA-binding domain"/>
    <property type="match status" value="1"/>
</dbReference>
<reference evidence="7" key="2">
    <citation type="submission" date="2020-09" db="EMBL/GenBank/DDBJ databases">
        <authorList>
            <person name="Sun Q."/>
            <person name="Zhou Y."/>
        </authorList>
    </citation>
    <scope>NUCLEOTIDE SEQUENCE</scope>
    <source>
        <strain evidence="7">CGMCC 1.12754</strain>
    </source>
</reference>
<dbReference type="PANTHER" id="PTHR43133">
    <property type="entry name" value="RNA POLYMERASE ECF-TYPE SIGMA FACTO"/>
    <property type="match status" value="1"/>
</dbReference>
<comment type="caution">
    <text evidence="7">The sequence shown here is derived from an EMBL/GenBank/DDBJ whole genome shotgun (WGS) entry which is preliminary data.</text>
</comment>
<proteinExistence type="inferred from homology"/>
<dbReference type="InterPro" id="IPR013325">
    <property type="entry name" value="RNA_pol_sigma_r2"/>
</dbReference>
<dbReference type="InterPro" id="IPR007627">
    <property type="entry name" value="RNA_pol_sigma70_r2"/>
</dbReference>
<dbReference type="NCBIfam" id="TIGR02937">
    <property type="entry name" value="sigma70-ECF"/>
    <property type="match status" value="1"/>
</dbReference>
<dbReference type="InterPro" id="IPR039425">
    <property type="entry name" value="RNA_pol_sigma-70-like"/>
</dbReference>
<dbReference type="GO" id="GO:0016987">
    <property type="term" value="F:sigma factor activity"/>
    <property type="evidence" value="ECO:0007669"/>
    <property type="project" value="UniProtKB-KW"/>
</dbReference>
<feature type="domain" description="RNA polymerase sigma-70 region 2" evidence="5">
    <location>
        <begin position="28"/>
        <end position="89"/>
    </location>
</feature>
<protein>
    <recommendedName>
        <fullName evidence="9">RNA polymerase subunit sigma-24</fullName>
    </recommendedName>
</protein>
<dbReference type="Gene3D" id="1.10.1740.10">
    <property type="match status" value="1"/>
</dbReference>
<evidence type="ECO:0000313" key="7">
    <source>
        <dbReference type="EMBL" id="GGG72405.1"/>
    </source>
</evidence>
<dbReference type="InterPro" id="IPR013249">
    <property type="entry name" value="RNA_pol_sigma70_r4_t2"/>
</dbReference>
<gene>
    <name evidence="7" type="ORF">GCM10011398_15970</name>
</gene>
<dbReference type="GO" id="GO:0006352">
    <property type="term" value="P:DNA-templated transcription initiation"/>
    <property type="evidence" value="ECO:0007669"/>
    <property type="project" value="InterPro"/>
</dbReference>
<evidence type="ECO:0000256" key="2">
    <source>
        <dbReference type="ARBA" id="ARBA00023015"/>
    </source>
</evidence>
<dbReference type="SUPFAM" id="SSF88946">
    <property type="entry name" value="Sigma2 domain of RNA polymerase sigma factors"/>
    <property type="match status" value="1"/>
</dbReference>